<feature type="domain" description="Large polyvalent protein associated" evidence="1">
    <location>
        <begin position="134"/>
        <end position="217"/>
    </location>
</feature>
<name>W1J6T2_9GAMM</name>
<dbReference type="RefSeq" id="WP_051502552.1">
    <property type="nucleotide sequence ID" value="NZ_CAWLVK010000290.1"/>
</dbReference>
<comment type="caution">
    <text evidence="3">The sequence shown here is derived from an EMBL/GenBank/DDBJ whole genome shotgun (WGS) entry which is preliminary data.</text>
</comment>
<organism evidence="3 4">
    <name type="scientific">Xenorhabdus cabanillasii JM26</name>
    <dbReference type="NCBI Taxonomy" id="1427517"/>
    <lineage>
        <taxon>Bacteria</taxon>
        <taxon>Pseudomonadati</taxon>
        <taxon>Pseudomonadota</taxon>
        <taxon>Gammaproteobacteria</taxon>
        <taxon>Enterobacterales</taxon>
        <taxon>Morganellaceae</taxon>
        <taxon>Xenorhabdus</taxon>
    </lineage>
</organism>
<dbReference type="Proteomes" id="UP000019197">
    <property type="component" value="Unassembled WGS sequence"/>
</dbReference>
<evidence type="ECO:0000313" key="3">
    <source>
        <dbReference type="EMBL" id="CDL86447.1"/>
    </source>
</evidence>
<dbReference type="OrthoDB" id="6465939at2"/>
<evidence type="ECO:0000259" key="1">
    <source>
        <dbReference type="Pfam" id="PF18847"/>
    </source>
</evidence>
<dbReference type="EMBL" id="CBXE010000290">
    <property type="protein sequence ID" value="CDL86447.1"/>
    <property type="molecule type" value="Genomic_DNA"/>
</dbReference>
<dbReference type="Pfam" id="PF18850">
    <property type="entry name" value="LPD30"/>
    <property type="match status" value="1"/>
</dbReference>
<proteinExistence type="predicted"/>
<reference evidence="3 4" key="1">
    <citation type="submission" date="2013-11" db="EMBL/GenBank/DDBJ databases">
        <title>Draft genome sequence and annotation of the entomopathogenic bacterium, Xenorhabdus cabanillasi strain JM26.</title>
        <authorList>
            <person name="Gualtieri M."/>
            <person name="Ogier J.C."/>
            <person name="Pages S."/>
            <person name="Givaudan A."/>
            <person name="Gaudriault S."/>
        </authorList>
    </citation>
    <scope>NUCLEOTIDE SEQUENCE [LARGE SCALE GENOMIC DNA]</scope>
    <source>
        <strain evidence="3 4">JM26</strain>
    </source>
</reference>
<evidence type="ECO:0008006" key="5">
    <source>
        <dbReference type="Google" id="ProtNLM"/>
    </source>
</evidence>
<gene>
    <name evidence="3" type="ORF">XCR1_360003</name>
</gene>
<dbReference type="AlphaFoldDB" id="W1J6T2"/>
<sequence>MDKSKLVIGQVVSTNLYNKGKGVIYSIHGEQNVASIRNLHGVISIGGSANFDIVFYNGSKSKLLPESILYGVQWHIHDEFVSQEEINVLLENAQSHEIKKKEEKDRKEAIYKKGIEDIINNHTYTHLNKVSSKYDTKEAIKNIRLDLKINFPGIKFSVRMSKSSVYISWGSESNITKEVVGNLLAKFKTGSFDTYEDIHKNEYTPFNEVFGSVDYISLRVE</sequence>
<feature type="domain" description="Large polyvalent protein associated" evidence="2">
    <location>
        <begin position="6"/>
        <end position="101"/>
    </location>
</feature>
<dbReference type="InterPro" id="IPR041311">
    <property type="entry name" value="LPD29"/>
</dbReference>
<protein>
    <recommendedName>
        <fullName evidence="5">Large polyvalent protein associated domain-containing protein</fullName>
    </recommendedName>
</protein>
<evidence type="ECO:0000313" key="4">
    <source>
        <dbReference type="Proteomes" id="UP000019197"/>
    </source>
</evidence>
<evidence type="ECO:0000259" key="2">
    <source>
        <dbReference type="Pfam" id="PF18850"/>
    </source>
</evidence>
<dbReference type="Pfam" id="PF18847">
    <property type="entry name" value="LPD29"/>
    <property type="match status" value="1"/>
</dbReference>
<accession>W1J6T2</accession>
<dbReference type="InterPro" id="IPR040631">
    <property type="entry name" value="LPD30"/>
</dbReference>